<feature type="domain" description="HTH lacI-type" evidence="4">
    <location>
        <begin position="13"/>
        <end position="68"/>
    </location>
</feature>
<dbReference type="PANTHER" id="PTHR30146:SF109">
    <property type="entry name" value="HTH-TYPE TRANSCRIPTIONAL REGULATOR GALS"/>
    <property type="match status" value="1"/>
</dbReference>
<dbReference type="RefSeq" id="WP_188813106.1">
    <property type="nucleotide sequence ID" value="NZ_BMHT01000003.1"/>
</dbReference>
<evidence type="ECO:0000313" key="6">
    <source>
        <dbReference type="Proteomes" id="UP000632273"/>
    </source>
</evidence>
<keyword evidence="3" id="KW-0804">Transcription</keyword>
<dbReference type="SMART" id="SM00354">
    <property type="entry name" value="HTH_LACI"/>
    <property type="match status" value="1"/>
</dbReference>
<dbReference type="EMBL" id="BMHT01000003">
    <property type="protein sequence ID" value="GGF06438.1"/>
    <property type="molecule type" value="Genomic_DNA"/>
</dbReference>
<evidence type="ECO:0000256" key="2">
    <source>
        <dbReference type="ARBA" id="ARBA00023125"/>
    </source>
</evidence>
<dbReference type="Proteomes" id="UP000632273">
    <property type="component" value="Unassembled WGS sequence"/>
</dbReference>
<evidence type="ECO:0000256" key="3">
    <source>
        <dbReference type="ARBA" id="ARBA00023163"/>
    </source>
</evidence>
<dbReference type="CDD" id="cd01392">
    <property type="entry name" value="HTH_LacI"/>
    <property type="match status" value="1"/>
</dbReference>
<keyword evidence="2" id="KW-0238">DNA-binding</keyword>
<sequence length="351" mass="39303">MSSTDKVKKRTLIHDIARHLNVSIATVSFVLNGKAKEQRISDALAEKVLRYVEEVGYKPNQLAKSLRTGKTHVIGLIIEDISNPFFATVAWLIEKKAFGRGYRIIYCSTDNNTAKTKDLISMFQERHIDGYIIAPPEGIEEEVNSLLRSNKPTVLLDRYIPSLISDYVVVDGADGTYQAARHLLEQGFENVAFVTSESRQTQMEARLQGYSKALDEAGRAKNIKRFVVNFGEGLERLVSEIYSFIKNNREYDAIIFANNILSIYGLEAIARLGLRIPEDIGVISFDDHDLFRLHSPTITAIAQPVESLAENSIDVLLRKLEQTSEAEALVDTIVLPTSLIIRGSSMRKSGR</sequence>
<keyword evidence="6" id="KW-1185">Reference proteome</keyword>
<dbReference type="Gene3D" id="3.40.50.2300">
    <property type="match status" value="2"/>
</dbReference>
<reference evidence="6" key="1">
    <citation type="journal article" date="2019" name="Int. J. Syst. Evol. Microbiol.">
        <title>The Global Catalogue of Microorganisms (GCM) 10K type strain sequencing project: providing services to taxonomists for standard genome sequencing and annotation.</title>
        <authorList>
            <consortium name="The Broad Institute Genomics Platform"/>
            <consortium name="The Broad Institute Genome Sequencing Center for Infectious Disease"/>
            <person name="Wu L."/>
            <person name="Ma J."/>
        </authorList>
    </citation>
    <scope>NUCLEOTIDE SEQUENCE [LARGE SCALE GENOMIC DNA]</scope>
    <source>
        <strain evidence="6">CGMCC 1.15197</strain>
    </source>
</reference>
<name>A0ABQ1U1V2_9BACT</name>
<dbReference type="InterPro" id="IPR010982">
    <property type="entry name" value="Lambda_DNA-bd_dom_sf"/>
</dbReference>
<dbReference type="SUPFAM" id="SSF53822">
    <property type="entry name" value="Periplasmic binding protein-like I"/>
    <property type="match status" value="1"/>
</dbReference>
<dbReference type="Pfam" id="PF00356">
    <property type="entry name" value="LacI"/>
    <property type="match status" value="1"/>
</dbReference>
<evidence type="ECO:0000313" key="5">
    <source>
        <dbReference type="EMBL" id="GGF06438.1"/>
    </source>
</evidence>
<evidence type="ECO:0000256" key="1">
    <source>
        <dbReference type="ARBA" id="ARBA00023015"/>
    </source>
</evidence>
<dbReference type="InterPro" id="IPR000843">
    <property type="entry name" value="HTH_LacI"/>
</dbReference>
<accession>A0ABQ1U1V2</accession>
<gene>
    <name evidence="5" type="ORF">GCM10011383_16870</name>
</gene>
<keyword evidence="1" id="KW-0805">Transcription regulation</keyword>
<evidence type="ECO:0000259" key="4">
    <source>
        <dbReference type="PROSITE" id="PS50932"/>
    </source>
</evidence>
<organism evidence="5 6">
    <name type="scientific">Hymenobacter cavernae</name>
    <dbReference type="NCBI Taxonomy" id="2044852"/>
    <lineage>
        <taxon>Bacteria</taxon>
        <taxon>Pseudomonadati</taxon>
        <taxon>Bacteroidota</taxon>
        <taxon>Cytophagia</taxon>
        <taxon>Cytophagales</taxon>
        <taxon>Hymenobacteraceae</taxon>
        <taxon>Hymenobacter</taxon>
    </lineage>
</organism>
<dbReference type="PANTHER" id="PTHR30146">
    <property type="entry name" value="LACI-RELATED TRANSCRIPTIONAL REPRESSOR"/>
    <property type="match status" value="1"/>
</dbReference>
<protein>
    <submittedName>
        <fullName evidence="5">LacI family transcriptional regulator</fullName>
    </submittedName>
</protein>
<dbReference type="InterPro" id="IPR028082">
    <property type="entry name" value="Peripla_BP_I"/>
</dbReference>
<proteinExistence type="predicted"/>
<dbReference type="Pfam" id="PF13377">
    <property type="entry name" value="Peripla_BP_3"/>
    <property type="match status" value="1"/>
</dbReference>
<dbReference type="PROSITE" id="PS50932">
    <property type="entry name" value="HTH_LACI_2"/>
    <property type="match status" value="1"/>
</dbReference>
<dbReference type="InterPro" id="IPR046335">
    <property type="entry name" value="LacI/GalR-like_sensor"/>
</dbReference>
<dbReference type="Gene3D" id="1.10.260.40">
    <property type="entry name" value="lambda repressor-like DNA-binding domains"/>
    <property type="match status" value="1"/>
</dbReference>
<comment type="caution">
    <text evidence="5">The sequence shown here is derived from an EMBL/GenBank/DDBJ whole genome shotgun (WGS) entry which is preliminary data.</text>
</comment>
<dbReference type="SUPFAM" id="SSF47413">
    <property type="entry name" value="lambda repressor-like DNA-binding domains"/>
    <property type="match status" value="1"/>
</dbReference>